<dbReference type="PROSITE" id="PS50005">
    <property type="entry name" value="TPR"/>
    <property type="match status" value="1"/>
</dbReference>
<organism evidence="5 8">
    <name type="scientific">Blastopirellula marina</name>
    <dbReference type="NCBI Taxonomy" id="124"/>
    <lineage>
        <taxon>Bacteria</taxon>
        <taxon>Pseudomonadati</taxon>
        <taxon>Planctomycetota</taxon>
        <taxon>Planctomycetia</taxon>
        <taxon>Pirellulales</taxon>
        <taxon>Pirellulaceae</taxon>
        <taxon>Blastopirellula</taxon>
    </lineage>
</organism>
<keyword evidence="2 3" id="KW-0802">TPR repeat</keyword>
<dbReference type="InterPro" id="IPR011990">
    <property type="entry name" value="TPR-like_helical_dom_sf"/>
</dbReference>
<dbReference type="Proteomes" id="UP000239388">
    <property type="component" value="Unassembled WGS sequence"/>
</dbReference>
<feature type="chain" id="PRO_5036049920" evidence="4">
    <location>
        <begin position="38"/>
        <end position="315"/>
    </location>
</feature>
<name>A0A2S8FWE3_9BACT</name>
<evidence type="ECO:0000313" key="8">
    <source>
        <dbReference type="Proteomes" id="UP000239388"/>
    </source>
</evidence>
<evidence type="ECO:0000256" key="3">
    <source>
        <dbReference type="PROSITE-ProRule" id="PRU00339"/>
    </source>
</evidence>
<evidence type="ECO:0000256" key="2">
    <source>
        <dbReference type="ARBA" id="ARBA00022803"/>
    </source>
</evidence>
<dbReference type="Proteomes" id="UP000237819">
    <property type="component" value="Unassembled WGS sequence"/>
</dbReference>
<reference evidence="7 8" key="1">
    <citation type="submission" date="2018-02" db="EMBL/GenBank/DDBJ databases">
        <title>Comparative genomes isolates from brazilian mangrove.</title>
        <authorList>
            <person name="Araujo J.E."/>
            <person name="Taketani R.G."/>
            <person name="Silva M.C.P."/>
            <person name="Loureco M.V."/>
            <person name="Andreote F.D."/>
        </authorList>
    </citation>
    <scope>NUCLEOTIDE SEQUENCE [LARGE SCALE GENOMIC DNA]</scope>
    <source>
        <strain evidence="5 8">NAP PRIS-MGV</strain>
        <strain evidence="6 7">Nap-Phe MGV</strain>
    </source>
</reference>
<dbReference type="Pfam" id="PF13432">
    <property type="entry name" value="TPR_16"/>
    <property type="match status" value="1"/>
</dbReference>
<dbReference type="InterPro" id="IPR051012">
    <property type="entry name" value="CellSynth/LPSAsmb/PSIAsmb"/>
</dbReference>
<sequence length="315" mass="34682">MSRVFGPTRNRNSSHAGPRLMLRLALGGCLLALCGCAAFSRNTAEHQKVVNGRLLTQQGVDALQRGDLERAESLLAKAKKSCPVDVHTRSQYAEALHQKGDVDGAIAEMQQAIRISGDDPGLMVRLGRIYYQAGRLPEADQQAQQAIAKYPRYAPAWLLAGDLAERKSDWQDAEACYLRCASYAEDLPPVHIRLARTQRNLSQPDRSLASLTRAERAYPQGEAPVELLVEQGLTCQAAGRNEAACEYLIAAMEKGAPSPELMSRLAQCELAAGRIARAEWALRQTLSMDPQNVRGREIAAQIPLARQRMEQTLQR</sequence>
<evidence type="ECO:0000313" key="6">
    <source>
        <dbReference type="EMBL" id="PQO47445.1"/>
    </source>
</evidence>
<keyword evidence="4" id="KW-0732">Signal</keyword>
<protein>
    <submittedName>
        <fullName evidence="5">Uncharacterized protein</fullName>
    </submittedName>
</protein>
<dbReference type="EMBL" id="PUHZ01000005">
    <property type="protein sequence ID" value="PQO47445.1"/>
    <property type="molecule type" value="Genomic_DNA"/>
</dbReference>
<dbReference type="SUPFAM" id="SSF48452">
    <property type="entry name" value="TPR-like"/>
    <property type="match status" value="2"/>
</dbReference>
<dbReference type="SMART" id="SM00028">
    <property type="entry name" value="TPR"/>
    <property type="match status" value="6"/>
</dbReference>
<proteinExistence type="predicted"/>
<dbReference type="Gene3D" id="1.25.40.10">
    <property type="entry name" value="Tetratricopeptide repeat domain"/>
    <property type="match status" value="1"/>
</dbReference>
<dbReference type="OrthoDB" id="9767410at2"/>
<gene>
    <name evidence="6" type="ORF">C5Y93_05215</name>
    <name evidence="5" type="ORF">C5Y98_12400</name>
</gene>
<keyword evidence="1" id="KW-0677">Repeat</keyword>
<dbReference type="Pfam" id="PF14559">
    <property type="entry name" value="TPR_19"/>
    <property type="match status" value="1"/>
</dbReference>
<comment type="caution">
    <text evidence="5">The sequence shown here is derived from an EMBL/GenBank/DDBJ whole genome shotgun (WGS) entry which is preliminary data.</text>
</comment>
<dbReference type="AlphaFoldDB" id="A0A2S8FWE3"/>
<accession>A0A2S8FWE3</accession>
<dbReference type="EMBL" id="PUIB01000013">
    <property type="protein sequence ID" value="PQO36495.1"/>
    <property type="molecule type" value="Genomic_DNA"/>
</dbReference>
<feature type="signal peptide" evidence="4">
    <location>
        <begin position="1"/>
        <end position="37"/>
    </location>
</feature>
<dbReference type="PANTHER" id="PTHR45586:SF1">
    <property type="entry name" value="LIPOPOLYSACCHARIDE ASSEMBLY PROTEIN B"/>
    <property type="match status" value="1"/>
</dbReference>
<evidence type="ECO:0000256" key="1">
    <source>
        <dbReference type="ARBA" id="ARBA00022737"/>
    </source>
</evidence>
<dbReference type="RefSeq" id="WP_105334333.1">
    <property type="nucleotide sequence ID" value="NZ_PUHZ01000005.1"/>
</dbReference>
<evidence type="ECO:0000256" key="4">
    <source>
        <dbReference type="SAM" id="SignalP"/>
    </source>
</evidence>
<dbReference type="InterPro" id="IPR019734">
    <property type="entry name" value="TPR_rpt"/>
</dbReference>
<evidence type="ECO:0000313" key="5">
    <source>
        <dbReference type="EMBL" id="PQO36495.1"/>
    </source>
</evidence>
<evidence type="ECO:0000313" key="7">
    <source>
        <dbReference type="Proteomes" id="UP000237819"/>
    </source>
</evidence>
<dbReference type="PANTHER" id="PTHR45586">
    <property type="entry name" value="TPR REPEAT-CONTAINING PROTEIN PA4667"/>
    <property type="match status" value="1"/>
</dbReference>
<feature type="repeat" description="TPR" evidence="3">
    <location>
        <begin position="120"/>
        <end position="153"/>
    </location>
</feature>